<dbReference type="AlphaFoldDB" id="A0A398CS38"/>
<gene>
    <name evidence="3" type="ORF">D3H35_00830</name>
</gene>
<dbReference type="PANTHER" id="PTHR12788:SF10">
    <property type="entry name" value="PROTEIN-TYROSINE SULFOTRANSFERASE"/>
    <property type="match status" value="1"/>
</dbReference>
<feature type="region of interest" description="Disordered" evidence="2">
    <location>
        <begin position="337"/>
        <end position="360"/>
    </location>
</feature>
<name>A0A398CS38_9BACL</name>
<keyword evidence="4" id="KW-1185">Reference proteome</keyword>
<reference evidence="3 4" key="1">
    <citation type="submission" date="2018-09" db="EMBL/GenBank/DDBJ databases">
        <title>Cohnella cavernae sp. nov., isolated from a karst cave.</title>
        <authorList>
            <person name="Zhu H."/>
        </authorList>
    </citation>
    <scope>NUCLEOTIDE SEQUENCE [LARGE SCALE GENOMIC DNA]</scope>
    <source>
        <strain evidence="3 4">K2E09-144</strain>
    </source>
</reference>
<dbReference type="OrthoDB" id="9777890at2"/>
<evidence type="ECO:0000313" key="3">
    <source>
        <dbReference type="EMBL" id="RIE05363.1"/>
    </source>
</evidence>
<evidence type="ECO:0000256" key="1">
    <source>
        <dbReference type="ARBA" id="ARBA00022679"/>
    </source>
</evidence>
<dbReference type="InterPro" id="IPR026634">
    <property type="entry name" value="TPST-like"/>
</dbReference>
<evidence type="ECO:0000313" key="4">
    <source>
        <dbReference type="Proteomes" id="UP000266340"/>
    </source>
</evidence>
<dbReference type="GO" id="GO:0008476">
    <property type="term" value="F:protein-tyrosine sulfotransferase activity"/>
    <property type="evidence" value="ECO:0007669"/>
    <property type="project" value="InterPro"/>
</dbReference>
<evidence type="ECO:0000256" key="2">
    <source>
        <dbReference type="SAM" id="MobiDB-lite"/>
    </source>
</evidence>
<dbReference type="EMBL" id="QXJM01000007">
    <property type="protein sequence ID" value="RIE05363.1"/>
    <property type="molecule type" value="Genomic_DNA"/>
</dbReference>
<keyword evidence="1 3" id="KW-0808">Transferase</keyword>
<organism evidence="3 4">
    <name type="scientific">Cohnella faecalis</name>
    <dbReference type="NCBI Taxonomy" id="2315694"/>
    <lineage>
        <taxon>Bacteria</taxon>
        <taxon>Bacillati</taxon>
        <taxon>Bacillota</taxon>
        <taxon>Bacilli</taxon>
        <taxon>Bacillales</taxon>
        <taxon>Paenibacillaceae</taxon>
        <taxon>Cohnella</taxon>
    </lineage>
</organism>
<protein>
    <submittedName>
        <fullName evidence="3">Sulfotransferase</fullName>
    </submittedName>
</protein>
<dbReference type="InterPro" id="IPR027417">
    <property type="entry name" value="P-loop_NTPase"/>
</dbReference>
<dbReference type="SUPFAM" id="SSF52540">
    <property type="entry name" value="P-loop containing nucleoside triphosphate hydrolases"/>
    <property type="match status" value="1"/>
</dbReference>
<dbReference type="PANTHER" id="PTHR12788">
    <property type="entry name" value="PROTEIN-TYROSINE SULFOTRANSFERASE 2"/>
    <property type="match status" value="1"/>
</dbReference>
<dbReference type="RefSeq" id="WP_119147363.1">
    <property type="nucleotide sequence ID" value="NZ_JBHSOV010000044.1"/>
</dbReference>
<dbReference type="Pfam" id="PF13469">
    <property type="entry name" value="Sulfotransfer_3"/>
    <property type="match status" value="1"/>
</dbReference>
<feature type="compositionally biased region" description="Basic and acidic residues" evidence="2">
    <location>
        <begin position="345"/>
        <end position="360"/>
    </location>
</feature>
<proteinExistence type="predicted"/>
<dbReference type="Gene3D" id="3.40.50.300">
    <property type="entry name" value="P-loop containing nucleotide triphosphate hydrolases"/>
    <property type="match status" value="1"/>
</dbReference>
<dbReference type="Proteomes" id="UP000266340">
    <property type="component" value="Unassembled WGS sequence"/>
</dbReference>
<accession>A0A398CS38</accession>
<sequence>MVDAHGNNLAFLLCTPRSGSSLATVMLQNHSKLFATQEMWFLMSLLDLKSAPRRAYGGGAILDRFFNGVLPGEAFEEACRSFALQVYNGLLRSGGGADTIIDKSPRYYYLLEFLDALFPRSRRIWLIRNPFAVLASYKKLGSSRGGSSDLTAMLGSSAFDIKAADLTVGLLRYCRYFSRPDPFAYRLHYEKLVADPRGQLTGLCRFLGTEYEDGMENYGERMGSSKSGLYFSMGVGDPNVAEHAAPHEDSVHAWKDVLTKREAELYGRMLGARVFVELGYGEQLEEAEKWAGVRFGQEPDDSLMALRARQLAEATGCSWEADYEMRSDFSGGEKKLSAASKTGRRVSDVDDDVRQPHDSHSQLLQLQMTVRALEQRLESGILEQRRLRSQLNAMKRKADWLKSAIPFGSRLSRLASAYMVGGGKK</sequence>
<comment type="caution">
    <text evidence="3">The sequence shown here is derived from an EMBL/GenBank/DDBJ whole genome shotgun (WGS) entry which is preliminary data.</text>
</comment>